<keyword evidence="2 4" id="KW-0689">Ribosomal protein</keyword>
<dbReference type="InterPro" id="IPR036899">
    <property type="entry name" value="Ribosomal_uL13_sf"/>
</dbReference>
<dbReference type="InterPro" id="IPR005822">
    <property type="entry name" value="Ribosomal_uL13"/>
</dbReference>
<dbReference type="Gene3D" id="3.90.1180.10">
    <property type="entry name" value="Ribosomal protein L13"/>
    <property type="match status" value="1"/>
</dbReference>
<organism evidence="4">
    <name type="scientific">uncultured organism</name>
    <dbReference type="NCBI Taxonomy" id="155900"/>
    <lineage>
        <taxon>unclassified sequences</taxon>
        <taxon>environmental samples</taxon>
    </lineage>
</organism>
<proteinExistence type="inferred from homology"/>
<dbReference type="InterPro" id="IPR005755">
    <property type="entry name" value="Ribosomal_uL13_euk/arc"/>
</dbReference>
<dbReference type="CDD" id="cd00392">
    <property type="entry name" value="Ribosomal_L13"/>
    <property type="match status" value="1"/>
</dbReference>
<evidence type="ECO:0000256" key="3">
    <source>
        <dbReference type="ARBA" id="ARBA00023274"/>
    </source>
</evidence>
<dbReference type="Pfam" id="PF00572">
    <property type="entry name" value="Ribosomal_L13"/>
    <property type="match status" value="1"/>
</dbReference>
<dbReference type="PROSITE" id="PS00783">
    <property type="entry name" value="RIBOSOMAL_L13"/>
    <property type="match status" value="1"/>
</dbReference>
<dbReference type="InterPro" id="IPR023563">
    <property type="entry name" value="Ribosomal_uL13_CS"/>
</dbReference>
<dbReference type="InterPro" id="IPR005823">
    <property type="entry name" value="Ribosomal_uL13_bac-type"/>
</dbReference>
<sequence length="173" mass="19455">MTLVIDATNMVLGRMATQTASILLEKKPSLTVASKEGNIDIKPTEHKKVYIINADKAVISGNPLTTTKRYLERIHKKTNTNPRRGPFHPRTPENIVKRAVRGMVPHRQYTGKKALGKLKVFVGTPSFLEETETIHFSDADASKFNCKRIFVGELARRIGSYRSRPLTVDKKVL</sequence>
<evidence type="ECO:0000256" key="1">
    <source>
        <dbReference type="ARBA" id="ARBA00006227"/>
    </source>
</evidence>
<dbReference type="PIRSF" id="PIRSF002181">
    <property type="entry name" value="Ribosomal_L13"/>
    <property type="match status" value="1"/>
</dbReference>
<evidence type="ECO:0000256" key="2">
    <source>
        <dbReference type="ARBA" id="ARBA00022980"/>
    </source>
</evidence>
<keyword evidence="3" id="KW-0687">Ribonucleoprotein</keyword>
<dbReference type="GO" id="GO:0003735">
    <property type="term" value="F:structural constituent of ribosome"/>
    <property type="evidence" value="ECO:0007669"/>
    <property type="project" value="InterPro"/>
</dbReference>
<dbReference type="EMBL" id="KP869667">
    <property type="protein sequence ID" value="AKC94938.1"/>
    <property type="molecule type" value="Genomic_DNA"/>
</dbReference>
<accession>A0A0F6PXI2</accession>
<dbReference type="HAMAP" id="MF_01366">
    <property type="entry name" value="Ribosomal_uL13"/>
    <property type="match status" value="1"/>
</dbReference>
<dbReference type="PANTHER" id="PTHR11545">
    <property type="entry name" value="RIBOSOMAL PROTEIN L13"/>
    <property type="match status" value="1"/>
</dbReference>
<protein>
    <submittedName>
        <fullName evidence="4">Putative 50S ribosomal protein L13</fullName>
    </submittedName>
</protein>
<reference evidence="4" key="1">
    <citation type="journal article" date="2015" name="Nature">
        <title>Complex archaea that bridge the gap between prokaryotes and eukaryotes.</title>
        <authorList>
            <person name="Spang A."/>
            <person name="Saw J.H."/>
            <person name="Jorgensen S.L."/>
            <person name="Zaremba-Niedzwiedzka K."/>
            <person name="Martijn J."/>
            <person name="Lind A.E."/>
            <person name="van Eijk R."/>
            <person name="Schleper C."/>
            <person name="Guy L."/>
            <person name="Ettema T.J."/>
        </authorList>
    </citation>
    <scope>NUCLEOTIDE SEQUENCE</scope>
</reference>
<evidence type="ECO:0000313" key="4">
    <source>
        <dbReference type="EMBL" id="AKC94938.1"/>
    </source>
</evidence>
<dbReference type="GO" id="GO:0003729">
    <property type="term" value="F:mRNA binding"/>
    <property type="evidence" value="ECO:0007669"/>
    <property type="project" value="TreeGrafter"/>
</dbReference>
<dbReference type="SUPFAM" id="SSF52161">
    <property type="entry name" value="Ribosomal protein L13"/>
    <property type="match status" value="1"/>
</dbReference>
<dbReference type="GO" id="GO:1990904">
    <property type="term" value="C:ribonucleoprotein complex"/>
    <property type="evidence" value="ECO:0007669"/>
    <property type="project" value="UniProtKB-KW"/>
</dbReference>
<dbReference type="PANTHER" id="PTHR11545:SF3">
    <property type="entry name" value="LARGE RIBOSOMAL SUBUNIT PROTEIN UL13"/>
    <property type="match status" value="1"/>
</dbReference>
<dbReference type="NCBIfam" id="TIGR01077">
    <property type="entry name" value="L13_A_E"/>
    <property type="match status" value="1"/>
</dbReference>
<dbReference type="AlphaFoldDB" id="A0A0F6PXI2"/>
<name>A0A0F6PXI2_9ZZZZ</name>
<comment type="similarity">
    <text evidence="1">Belongs to the universal ribosomal protein uL13 family.</text>
</comment>
<dbReference type="SMR" id="A0A0F6PXI2"/>